<dbReference type="STRING" id="1233.SAMN05216387_10345"/>
<dbReference type="InterPro" id="IPR030391">
    <property type="entry name" value="MeTrfase_TrmA_CS"/>
</dbReference>
<dbReference type="InterPro" id="IPR002792">
    <property type="entry name" value="TRAM_dom"/>
</dbReference>
<keyword evidence="8 9" id="KW-0411">Iron-sulfur</keyword>
<keyword evidence="6 9" id="KW-0479">Metal-binding</keyword>
<evidence type="ECO:0000259" key="12">
    <source>
        <dbReference type="PROSITE" id="PS50926"/>
    </source>
</evidence>
<dbReference type="SUPFAM" id="SSF53335">
    <property type="entry name" value="S-adenosyl-L-methionine-dependent methyltransferases"/>
    <property type="match status" value="1"/>
</dbReference>
<dbReference type="PANTHER" id="PTHR11061:SF49">
    <property type="entry name" value="23S RRNA (URACIL(1939)-C(5))-METHYLTRANSFERASE RLMD"/>
    <property type="match status" value="1"/>
</dbReference>
<protein>
    <recommendedName>
        <fullName evidence="9">23S rRNA (uracil(1939)-C(5))-methyltransferase RlmD</fullName>
        <ecNumber evidence="9">2.1.1.190</ecNumber>
    </recommendedName>
    <alternativeName>
        <fullName evidence="9">23S rRNA(m5U1939)-methyltransferase</fullName>
    </alternativeName>
</protein>
<evidence type="ECO:0000256" key="11">
    <source>
        <dbReference type="PROSITE-ProRule" id="PRU10015"/>
    </source>
</evidence>
<feature type="binding site" evidence="9">
    <location>
        <position position="81"/>
    </location>
    <ligand>
        <name>[4Fe-4S] cluster</name>
        <dbReference type="ChEBI" id="CHEBI:49883"/>
    </ligand>
</feature>
<name>A0A1H7JYA6_9PROT</name>
<evidence type="ECO:0000313" key="14">
    <source>
        <dbReference type="Proteomes" id="UP000198620"/>
    </source>
</evidence>
<proteinExistence type="inferred from homology"/>
<dbReference type="InterPro" id="IPR001566">
    <property type="entry name" value="23S_rRNA_MeTrfase_RlmD"/>
</dbReference>
<dbReference type="PROSITE" id="PS01231">
    <property type="entry name" value="TRMA_2"/>
    <property type="match status" value="1"/>
</dbReference>
<dbReference type="InterPro" id="IPR010280">
    <property type="entry name" value="U5_MeTrfase_fam"/>
</dbReference>
<comment type="similarity">
    <text evidence="9">Belongs to the class I-like SAM-binding methyltransferase superfamily. RNA M5U methyltransferase family. RlmD subfamily.</text>
</comment>
<keyword evidence="4 9" id="KW-0808">Transferase</keyword>
<feature type="binding site" evidence="9">
    <location>
        <position position="350"/>
    </location>
    <ligand>
        <name>S-adenosyl-L-methionine</name>
        <dbReference type="ChEBI" id="CHEBI:59789"/>
    </ligand>
</feature>
<evidence type="ECO:0000256" key="6">
    <source>
        <dbReference type="ARBA" id="ARBA00022723"/>
    </source>
</evidence>
<dbReference type="CDD" id="cd02440">
    <property type="entry name" value="AdoMet_MTases"/>
    <property type="match status" value="1"/>
</dbReference>
<evidence type="ECO:0000256" key="4">
    <source>
        <dbReference type="ARBA" id="ARBA00022679"/>
    </source>
</evidence>
<evidence type="ECO:0000256" key="3">
    <source>
        <dbReference type="ARBA" id="ARBA00022603"/>
    </source>
</evidence>
<keyword evidence="3 9" id="KW-0489">Methyltransferase</keyword>
<dbReference type="InterPro" id="IPR012340">
    <property type="entry name" value="NA-bd_OB-fold"/>
</dbReference>
<accession>A0A1H7JYA6</accession>
<keyword evidence="5 9" id="KW-0949">S-adenosyl-L-methionine</keyword>
<dbReference type="HAMAP" id="MF_01010">
    <property type="entry name" value="23SrRNA_methyltr_RlmD"/>
    <property type="match status" value="1"/>
</dbReference>
<dbReference type="GO" id="GO:0003723">
    <property type="term" value="F:RNA binding"/>
    <property type="evidence" value="ECO:0007669"/>
    <property type="project" value="InterPro"/>
</dbReference>
<dbReference type="GO" id="GO:0070475">
    <property type="term" value="P:rRNA base methylation"/>
    <property type="evidence" value="ECO:0007669"/>
    <property type="project" value="TreeGrafter"/>
</dbReference>
<dbReference type="GO" id="GO:0051539">
    <property type="term" value="F:4 iron, 4 sulfur cluster binding"/>
    <property type="evidence" value="ECO:0007669"/>
    <property type="project" value="UniProtKB-KW"/>
</dbReference>
<dbReference type="PROSITE" id="PS51687">
    <property type="entry name" value="SAM_MT_RNA_M5U"/>
    <property type="match status" value="1"/>
</dbReference>
<evidence type="ECO:0000256" key="7">
    <source>
        <dbReference type="ARBA" id="ARBA00023004"/>
    </source>
</evidence>
<evidence type="ECO:0000256" key="2">
    <source>
        <dbReference type="ARBA" id="ARBA00022552"/>
    </source>
</evidence>
<dbReference type="InterPro" id="IPR030390">
    <property type="entry name" value="MeTrfase_TrmA_AS"/>
</dbReference>
<dbReference type="Pfam" id="PF01938">
    <property type="entry name" value="TRAM"/>
    <property type="match status" value="1"/>
</dbReference>
<organism evidence="13 14">
    <name type="scientific">Nitrosovibrio tenuis</name>
    <dbReference type="NCBI Taxonomy" id="1233"/>
    <lineage>
        <taxon>Bacteria</taxon>
        <taxon>Pseudomonadati</taxon>
        <taxon>Pseudomonadota</taxon>
        <taxon>Betaproteobacteria</taxon>
        <taxon>Nitrosomonadales</taxon>
        <taxon>Nitrosomonadaceae</taxon>
        <taxon>Nitrosovibrio</taxon>
    </lineage>
</organism>
<feature type="binding site" evidence="9">
    <location>
        <position position="84"/>
    </location>
    <ligand>
        <name>[4Fe-4S] cluster</name>
        <dbReference type="ChEBI" id="CHEBI:49883"/>
    </ligand>
</feature>
<dbReference type="PROSITE" id="PS01230">
    <property type="entry name" value="TRMA_1"/>
    <property type="match status" value="1"/>
</dbReference>
<reference evidence="13 14" key="1">
    <citation type="submission" date="2016-10" db="EMBL/GenBank/DDBJ databases">
        <authorList>
            <person name="de Groot N.N."/>
        </authorList>
    </citation>
    <scope>NUCLEOTIDE SEQUENCE [LARGE SCALE GENOMIC DNA]</scope>
    <source>
        <strain evidence="13 14">Nv1</strain>
    </source>
</reference>
<evidence type="ECO:0000313" key="13">
    <source>
        <dbReference type="EMBL" id="SEK79563.1"/>
    </source>
</evidence>
<dbReference type="InterPro" id="IPR029063">
    <property type="entry name" value="SAM-dependent_MTases_sf"/>
</dbReference>
<dbReference type="Gene3D" id="3.40.50.150">
    <property type="entry name" value="Vaccinia Virus protein VP39"/>
    <property type="match status" value="1"/>
</dbReference>
<sequence length="445" mass="49278">MAVGDPRNMAASVTVESLDQEGRGVAHADGKVIFIEGALPGEVVTFNPYRKKPSFELAQAGQILKPGFTRVAPQCRYFGLCGGCSLQHMDIRAQVAAKQRILEDNLKHIGKVEPELILPAIYGAGWGYRHRARLSVRYVAKKNTVLVGFHEKRSSFVADMQSCEVVPVHISRLITPLRELVNSLSIRERLPQIEVSLGEDVDVLVLRILDSLNLNDEALLKSFAAQHRIQFFLQPGGPKTAYPFYPETAPELTYTLPEFDIVMPFHPTEFTQVNPSMNRVLVRRALSLLDPQPGERIADLFCGLGNFTLPIARRGAQGVGYEGSAALVSRAQENSRRNGLAHRTQFAEANLFEINEAWMQGQGYFDKMLIDPPREGAIAAVTALQKDKATPWRIVYVSCNPATLSRDASVLVHRNGYWLKAAGIVNMFPHTAHIESVALFEKAPG</sequence>
<dbReference type="GO" id="GO:0070041">
    <property type="term" value="F:rRNA (uridine-C5-)-methyltransferase activity"/>
    <property type="evidence" value="ECO:0007669"/>
    <property type="project" value="UniProtKB-UniRule"/>
</dbReference>
<feature type="binding site" evidence="9">
    <location>
        <position position="306"/>
    </location>
    <ligand>
        <name>S-adenosyl-L-methionine</name>
        <dbReference type="ChEBI" id="CHEBI:59789"/>
    </ligand>
</feature>
<dbReference type="Pfam" id="PF05958">
    <property type="entry name" value="tRNA_U5-meth_tr"/>
    <property type="match status" value="1"/>
</dbReference>
<feature type="active site" evidence="11">
    <location>
        <position position="399"/>
    </location>
</feature>
<evidence type="ECO:0000256" key="1">
    <source>
        <dbReference type="ARBA" id="ARBA00022485"/>
    </source>
</evidence>
<dbReference type="PANTHER" id="PTHR11061">
    <property type="entry name" value="RNA M5U METHYLTRANSFERASE"/>
    <property type="match status" value="1"/>
</dbReference>
<keyword evidence="14" id="KW-1185">Reference proteome</keyword>
<dbReference type="Proteomes" id="UP000198620">
    <property type="component" value="Unassembled WGS sequence"/>
</dbReference>
<feature type="domain" description="TRAM" evidence="12">
    <location>
        <begin position="1"/>
        <end position="62"/>
    </location>
</feature>
<dbReference type="Gene3D" id="2.40.50.140">
    <property type="entry name" value="Nucleic acid-binding proteins"/>
    <property type="match status" value="1"/>
</dbReference>
<keyword evidence="1 9" id="KW-0004">4Fe-4S</keyword>
<evidence type="ECO:0000256" key="5">
    <source>
        <dbReference type="ARBA" id="ARBA00022691"/>
    </source>
</evidence>
<feature type="active site" description="Nucleophile" evidence="9 10">
    <location>
        <position position="399"/>
    </location>
</feature>
<evidence type="ECO:0000256" key="8">
    <source>
        <dbReference type="ARBA" id="ARBA00023014"/>
    </source>
</evidence>
<keyword evidence="7 9" id="KW-0408">Iron</keyword>
<feature type="binding site" evidence="9">
    <location>
        <position position="75"/>
    </location>
    <ligand>
        <name>[4Fe-4S] cluster</name>
        <dbReference type="ChEBI" id="CHEBI:49883"/>
    </ligand>
</feature>
<evidence type="ECO:0000256" key="9">
    <source>
        <dbReference type="HAMAP-Rule" id="MF_01010"/>
    </source>
</evidence>
<comment type="catalytic activity">
    <reaction evidence="9">
        <text>uridine(1939) in 23S rRNA + S-adenosyl-L-methionine = 5-methyluridine(1939) in 23S rRNA + S-adenosyl-L-homocysteine + H(+)</text>
        <dbReference type="Rhea" id="RHEA:42908"/>
        <dbReference type="Rhea" id="RHEA-COMP:10278"/>
        <dbReference type="Rhea" id="RHEA-COMP:10279"/>
        <dbReference type="ChEBI" id="CHEBI:15378"/>
        <dbReference type="ChEBI" id="CHEBI:57856"/>
        <dbReference type="ChEBI" id="CHEBI:59789"/>
        <dbReference type="ChEBI" id="CHEBI:65315"/>
        <dbReference type="ChEBI" id="CHEBI:74447"/>
        <dbReference type="EC" id="2.1.1.190"/>
    </reaction>
</comment>
<dbReference type="Gene3D" id="2.40.50.1070">
    <property type="match status" value="1"/>
</dbReference>
<dbReference type="GO" id="GO:0005506">
    <property type="term" value="F:iron ion binding"/>
    <property type="evidence" value="ECO:0007669"/>
    <property type="project" value="UniProtKB-UniRule"/>
</dbReference>
<feature type="binding site" evidence="9 10">
    <location>
        <position position="272"/>
    </location>
    <ligand>
        <name>S-adenosyl-L-methionine</name>
        <dbReference type="ChEBI" id="CHEBI:59789"/>
    </ligand>
</feature>
<keyword evidence="2 9" id="KW-0698">rRNA processing</keyword>
<feature type="binding site" evidence="9 10">
    <location>
        <position position="322"/>
    </location>
    <ligand>
        <name>S-adenosyl-L-methionine</name>
        <dbReference type="ChEBI" id="CHEBI:59789"/>
    </ligand>
</feature>
<dbReference type="EC" id="2.1.1.190" evidence="9"/>
<comment type="function">
    <text evidence="9">Catalyzes the formation of 5-methyl-uridine at position 1939 (m5U1939) in 23S rRNA.</text>
</comment>
<dbReference type="NCBIfam" id="NF009639">
    <property type="entry name" value="PRK13168.1"/>
    <property type="match status" value="1"/>
</dbReference>
<evidence type="ECO:0000256" key="10">
    <source>
        <dbReference type="PROSITE-ProRule" id="PRU01024"/>
    </source>
</evidence>
<dbReference type="EMBL" id="FOBH01000003">
    <property type="protein sequence ID" value="SEK79563.1"/>
    <property type="molecule type" value="Genomic_DNA"/>
</dbReference>
<feature type="binding site" evidence="9 10">
    <location>
        <position position="371"/>
    </location>
    <ligand>
        <name>S-adenosyl-L-methionine</name>
        <dbReference type="ChEBI" id="CHEBI:59789"/>
    </ligand>
</feature>
<feature type="binding site" evidence="9 10">
    <location>
        <position position="301"/>
    </location>
    <ligand>
        <name>S-adenosyl-L-methionine</name>
        <dbReference type="ChEBI" id="CHEBI:59789"/>
    </ligand>
</feature>
<feature type="binding site" evidence="9">
    <location>
        <position position="163"/>
    </location>
    <ligand>
        <name>[4Fe-4S] cluster</name>
        <dbReference type="ChEBI" id="CHEBI:49883"/>
    </ligand>
</feature>
<gene>
    <name evidence="9" type="primary">rlmD</name>
    <name evidence="13" type="ORF">SAMN05216387_10345</name>
</gene>
<dbReference type="AlphaFoldDB" id="A0A1H7JYA6"/>
<dbReference type="PROSITE" id="PS50926">
    <property type="entry name" value="TRAM"/>
    <property type="match status" value="1"/>
</dbReference>
<dbReference type="SUPFAM" id="SSF50249">
    <property type="entry name" value="Nucleic acid-binding proteins"/>
    <property type="match status" value="1"/>
</dbReference>